<accession>A0A139AX36</accession>
<evidence type="ECO:0000313" key="3">
    <source>
        <dbReference type="Proteomes" id="UP000070544"/>
    </source>
</evidence>
<dbReference type="Proteomes" id="UP000070544">
    <property type="component" value="Unassembled WGS sequence"/>
</dbReference>
<name>A0A139AX36_GONPJ</name>
<proteinExistence type="predicted"/>
<evidence type="ECO:0000313" key="2">
    <source>
        <dbReference type="EMBL" id="KXS21035.1"/>
    </source>
</evidence>
<feature type="signal peptide" evidence="1">
    <location>
        <begin position="1"/>
        <end position="24"/>
    </location>
</feature>
<gene>
    <name evidence="2" type="ORF">M427DRAFT_51970</name>
</gene>
<feature type="chain" id="PRO_5007296485" evidence="1">
    <location>
        <begin position="25"/>
        <end position="119"/>
    </location>
</feature>
<keyword evidence="3" id="KW-1185">Reference proteome</keyword>
<dbReference type="AlphaFoldDB" id="A0A139AX36"/>
<reference evidence="2 3" key="1">
    <citation type="journal article" date="2015" name="Genome Biol. Evol.">
        <title>Phylogenomic analyses indicate that early fungi evolved digesting cell walls of algal ancestors of land plants.</title>
        <authorList>
            <person name="Chang Y."/>
            <person name="Wang S."/>
            <person name="Sekimoto S."/>
            <person name="Aerts A.L."/>
            <person name="Choi C."/>
            <person name="Clum A."/>
            <person name="LaButti K.M."/>
            <person name="Lindquist E.A."/>
            <person name="Yee Ngan C."/>
            <person name="Ohm R.A."/>
            <person name="Salamov A.A."/>
            <person name="Grigoriev I.V."/>
            <person name="Spatafora J.W."/>
            <person name="Berbee M.L."/>
        </authorList>
    </citation>
    <scope>NUCLEOTIDE SEQUENCE [LARGE SCALE GENOMIC DNA]</scope>
    <source>
        <strain evidence="2 3">JEL478</strain>
    </source>
</reference>
<dbReference type="EMBL" id="KQ965734">
    <property type="protein sequence ID" value="KXS21035.1"/>
    <property type="molecule type" value="Genomic_DNA"/>
</dbReference>
<keyword evidence="1" id="KW-0732">Signal</keyword>
<protein>
    <submittedName>
        <fullName evidence="2">Uncharacterized protein</fullName>
    </submittedName>
</protein>
<evidence type="ECO:0000256" key="1">
    <source>
        <dbReference type="SAM" id="SignalP"/>
    </source>
</evidence>
<organism evidence="2 3">
    <name type="scientific">Gonapodya prolifera (strain JEL478)</name>
    <name type="common">Monoblepharis prolifera</name>
    <dbReference type="NCBI Taxonomy" id="1344416"/>
    <lineage>
        <taxon>Eukaryota</taxon>
        <taxon>Fungi</taxon>
        <taxon>Fungi incertae sedis</taxon>
        <taxon>Chytridiomycota</taxon>
        <taxon>Chytridiomycota incertae sedis</taxon>
        <taxon>Monoblepharidomycetes</taxon>
        <taxon>Monoblepharidales</taxon>
        <taxon>Gonapodyaceae</taxon>
        <taxon>Gonapodya</taxon>
    </lineage>
</organism>
<sequence>MRTIFRPLPLLLLALLALAGTVSAATLQKRDAGGCYTDGDCKGGETCYYCPGSPNQCGLAWDAGLCTQLKAKGALYAAQGDCRSVGCGGGNWCFDCAYWGTPPGSRGYKCGNTWPSACA</sequence>